<feature type="chain" id="PRO_5011567628" description="DUF4157 domain-containing protein" evidence="1">
    <location>
        <begin position="18"/>
        <end position="228"/>
    </location>
</feature>
<dbReference type="EMBL" id="FOZW01000003">
    <property type="protein sequence ID" value="SFS63328.1"/>
    <property type="molecule type" value="Genomic_DNA"/>
</dbReference>
<feature type="signal peptide" evidence="1">
    <location>
        <begin position="1"/>
        <end position="17"/>
    </location>
</feature>
<sequence length="228" mass="25939">MRILFSLVLLLTLAACGRPLTPNESDFLDAMQGPQLDQSRVRFHDGLASRAVTFERPIRPRLACTERIWPPSKGETVTVSPAALTLFNHIFYREDVYLDDYLPRYPERVNLYAAMLFAHEMTHVWQWQNRKLTGYSPLKAATEHQTHADPYLIDPDTTARFLDHGYEQQGAIVEEYVCCQLLDPEAPRTARLRAMISEAMPIAGLDDALGGTDVIIPWKDAEIENICH</sequence>
<proteinExistence type="predicted"/>
<evidence type="ECO:0000313" key="3">
    <source>
        <dbReference type="Proteomes" id="UP000199392"/>
    </source>
</evidence>
<dbReference type="STRING" id="311180.SAMN04488050_10344"/>
<dbReference type="RefSeq" id="WP_092422577.1">
    <property type="nucleotide sequence ID" value="NZ_FNCL01000003.1"/>
</dbReference>
<organism evidence="2 3">
    <name type="scientific">Alloyangia pacifica</name>
    <dbReference type="NCBI Taxonomy" id="311180"/>
    <lineage>
        <taxon>Bacteria</taxon>
        <taxon>Pseudomonadati</taxon>
        <taxon>Pseudomonadota</taxon>
        <taxon>Alphaproteobacteria</taxon>
        <taxon>Rhodobacterales</taxon>
        <taxon>Roseobacteraceae</taxon>
        <taxon>Alloyangia</taxon>
    </lineage>
</organism>
<dbReference type="Proteomes" id="UP000199392">
    <property type="component" value="Unassembled WGS sequence"/>
</dbReference>
<reference evidence="3" key="1">
    <citation type="submission" date="2016-10" db="EMBL/GenBank/DDBJ databases">
        <authorList>
            <person name="Varghese N."/>
            <person name="Submissions S."/>
        </authorList>
    </citation>
    <scope>NUCLEOTIDE SEQUENCE [LARGE SCALE GENOMIC DNA]</scope>
    <source>
        <strain evidence="3">DSM 26894</strain>
    </source>
</reference>
<keyword evidence="1" id="KW-0732">Signal</keyword>
<keyword evidence="3" id="KW-1185">Reference proteome</keyword>
<dbReference type="PROSITE" id="PS51257">
    <property type="entry name" value="PROKAR_LIPOPROTEIN"/>
    <property type="match status" value="1"/>
</dbReference>
<protein>
    <recommendedName>
        <fullName evidence="4">DUF4157 domain-containing protein</fullName>
    </recommendedName>
</protein>
<dbReference type="AlphaFoldDB" id="A0A1I6RFT0"/>
<accession>A0A1I6RFT0</accession>
<evidence type="ECO:0008006" key="4">
    <source>
        <dbReference type="Google" id="ProtNLM"/>
    </source>
</evidence>
<gene>
    <name evidence="2" type="ORF">SAMN04488050_10344</name>
</gene>
<evidence type="ECO:0000313" key="2">
    <source>
        <dbReference type="EMBL" id="SFS63328.1"/>
    </source>
</evidence>
<dbReference type="OrthoDB" id="8686772at2"/>
<name>A0A1I6RFT0_9RHOB</name>
<evidence type="ECO:0000256" key="1">
    <source>
        <dbReference type="SAM" id="SignalP"/>
    </source>
</evidence>